<protein>
    <submittedName>
        <fullName evidence="6">Glucosylceramidase</fullName>
    </submittedName>
</protein>
<dbReference type="InterPro" id="IPR001139">
    <property type="entry name" value="Glyco_hydro_30"/>
</dbReference>
<dbReference type="SUPFAM" id="SSF51445">
    <property type="entry name" value="(Trans)glycosidases"/>
    <property type="match status" value="2"/>
</dbReference>
<dbReference type="SUPFAM" id="SSF50370">
    <property type="entry name" value="Ricin B-like lectins"/>
    <property type="match status" value="2"/>
</dbReference>
<feature type="transmembrane region" description="Helical" evidence="4">
    <location>
        <begin position="28"/>
        <end position="47"/>
    </location>
</feature>
<dbReference type="FunFam" id="3.20.20.80:FF:000126">
    <property type="entry name" value="Glucosylceramidase"/>
    <property type="match status" value="2"/>
</dbReference>
<comment type="caution">
    <text evidence="6">The sequence shown here is derived from an EMBL/GenBank/DDBJ whole genome shotgun (WGS) entry which is preliminary data.</text>
</comment>
<feature type="domain" description="Ricin B lectin" evidence="5">
    <location>
        <begin position="507"/>
        <end position="637"/>
    </location>
</feature>
<evidence type="ECO:0000259" key="5">
    <source>
        <dbReference type="SMART" id="SM00458"/>
    </source>
</evidence>
<keyword evidence="4" id="KW-1133">Transmembrane helix</keyword>
<dbReference type="OrthoDB" id="2160638at2759"/>
<dbReference type="Pfam" id="PF00652">
    <property type="entry name" value="Ricin_B_lectin"/>
    <property type="match status" value="2"/>
</dbReference>
<dbReference type="PROSITE" id="PS50231">
    <property type="entry name" value="RICIN_B_LECTIN"/>
    <property type="match status" value="2"/>
</dbReference>
<dbReference type="SMART" id="SM00458">
    <property type="entry name" value="RICIN"/>
    <property type="match status" value="2"/>
</dbReference>
<dbReference type="InterPro" id="IPR013780">
    <property type="entry name" value="Glyco_hydro_b"/>
</dbReference>
<dbReference type="Pfam" id="PF02055">
    <property type="entry name" value="Glyco_hydro_30"/>
    <property type="match status" value="2"/>
</dbReference>
<dbReference type="InterPro" id="IPR033453">
    <property type="entry name" value="Glyco_hydro_30_TIM-barrel"/>
</dbReference>
<evidence type="ECO:0000256" key="4">
    <source>
        <dbReference type="SAM" id="Phobius"/>
    </source>
</evidence>
<gene>
    <name evidence="6" type="ORF">THRCLA_01951</name>
</gene>
<evidence type="ECO:0000256" key="3">
    <source>
        <dbReference type="ARBA" id="ARBA00022801"/>
    </source>
</evidence>
<evidence type="ECO:0000256" key="1">
    <source>
        <dbReference type="ARBA" id="ARBA00005382"/>
    </source>
</evidence>
<keyword evidence="3" id="KW-0378">Hydrolase</keyword>
<dbReference type="PANTHER" id="PTHR11069">
    <property type="entry name" value="GLUCOSYLCERAMIDASE"/>
    <property type="match status" value="1"/>
</dbReference>
<evidence type="ECO:0000313" key="7">
    <source>
        <dbReference type="Proteomes" id="UP000243217"/>
    </source>
</evidence>
<organism evidence="6 7">
    <name type="scientific">Thraustotheca clavata</name>
    <dbReference type="NCBI Taxonomy" id="74557"/>
    <lineage>
        <taxon>Eukaryota</taxon>
        <taxon>Sar</taxon>
        <taxon>Stramenopiles</taxon>
        <taxon>Oomycota</taxon>
        <taxon>Saprolegniomycetes</taxon>
        <taxon>Saprolegniales</taxon>
        <taxon>Achlyaceae</taxon>
        <taxon>Thraustotheca</taxon>
    </lineage>
</organism>
<dbReference type="InterPro" id="IPR000772">
    <property type="entry name" value="Ricin_B_lectin"/>
</dbReference>
<dbReference type="GO" id="GO:0016020">
    <property type="term" value="C:membrane"/>
    <property type="evidence" value="ECO:0007669"/>
    <property type="project" value="GOC"/>
</dbReference>
<dbReference type="Gene3D" id="3.20.20.80">
    <property type="entry name" value="Glycosidases"/>
    <property type="match status" value="2"/>
</dbReference>
<comment type="similarity">
    <text evidence="1">Belongs to the glycosyl hydrolase 30 family.</text>
</comment>
<dbReference type="GO" id="GO:0004348">
    <property type="term" value="F:glucosylceramidase activity"/>
    <property type="evidence" value="ECO:0007669"/>
    <property type="project" value="InterPro"/>
</dbReference>
<evidence type="ECO:0000313" key="6">
    <source>
        <dbReference type="EMBL" id="OQS05975.1"/>
    </source>
</evidence>
<dbReference type="STRING" id="74557.A0A1W0A6V1"/>
<dbReference type="EMBL" id="JNBS01000396">
    <property type="protein sequence ID" value="OQS05975.1"/>
    <property type="molecule type" value="Genomic_DNA"/>
</dbReference>
<dbReference type="InterPro" id="IPR033452">
    <property type="entry name" value="GH30_C"/>
</dbReference>
<keyword evidence="4" id="KW-0812">Transmembrane</keyword>
<accession>A0A1W0A6V1</accession>
<dbReference type="PANTHER" id="PTHR11069:SF23">
    <property type="entry name" value="LYSOSOMAL ACID GLUCOSYLCERAMIDASE"/>
    <property type="match status" value="1"/>
</dbReference>
<dbReference type="Gene3D" id="2.60.40.1180">
    <property type="entry name" value="Golgi alpha-mannosidase II"/>
    <property type="match status" value="2"/>
</dbReference>
<dbReference type="Proteomes" id="UP000243217">
    <property type="component" value="Unassembled WGS sequence"/>
</dbReference>
<reference evidence="6 7" key="1">
    <citation type="journal article" date="2014" name="Genome Biol. Evol.">
        <title>The secreted proteins of Achlya hypogyna and Thraustotheca clavata identify the ancestral oomycete secretome and reveal gene acquisitions by horizontal gene transfer.</title>
        <authorList>
            <person name="Misner I."/>
            <person name="Blouin N."/>
            <person name="Leonard G."/>
            <person name="Richards T.A."/>
            <person name="Lane C.E."/>
        </authorList>
    </citation>
    <scope>NUCLEOTIDE SEQUENCE [LARGE SCALE GENOMIC DNA]</scope>
    <source>
        <strain evidence="6 7">ATCC 34112</strain>
    </source>
</reference>
<dbReference type="GO" id="GO:0006680">
    <property type="term" value="P:glucosylceramide catabolic process"/>
    <property type="evidence" value="ECO:0007669"/>
    <property type="project" value="TreeGrafter"/>
</dbReference>
<keyword evidence="2" id="KW-0732">Signal</keyword>
<name>A0A1W0A6V1_9STRA</name>
<proteinExistence type="inferred from homology"/>
<keyword evidence="4" id="KW-0472">Membrane</keyword>
<dbReference type="InterPro" id="IPR035992">
    <property type="entry name" value="Ricin_B-like_lectins"/>
</dbReference>
<dbReference type="Pfam" id="PF17189">
    <property type="entry name" value="Glyco_hydro_30C"/>
    <property type="match status" value="2"/>
</dbReference>
<dbReference type="Gene3D" id="2.80.10.50">
    <property type="match status" value="2"/>
</dbReference>
<evidence type="ECO:0000256" key="2">
    <source>
        <dbReference type="ARBA" id="ARBA00022729"/>
    </source>
</evidence>
<keyword evidence="7" id="KW-1185">Reference proteome</keyword>
<sequence>MTTGKASVYGSLSTESMEKNDKINGKKVWLGALGTAIFVAAGVVSTMRTNGIENGALIVEKDSNGLHVVESVFNTTELMRPVQHKGFKKSSSKKKVLSTIYIDDNQIRQEIMGFGGAFTEAAAIQFKKLSPELQQEVLRLYFDKETGAGYTIGRVPMNSCDYSPASYSFDDVDGDTTLEHFDMNVTHDQDILIPFIHAALDKRPELKLFLSPWSPPAWMKLPDGSGKQHMTGSAQPVGLNPKYRSAWALYFSKYITAYQQQNISFWGLTPQNEPMFAAPWEACSYDAQSEAIFVADFLGPQIRQDHPDVKIMVFDHNRDAVTQWALAAYNKAAEYVDGVAVHWYNGGGRELDGVLFHTHLNDTHHLNPNKFILATESCSCPNVATGKDAWFRAQRYAHDILGDLNNWAVGWVDWNLMLDHTGGPNHLKNTCDAPIIMNPEGTNFHLQPMYYFIKHFSHYAPPGSHRIASEIRVEYAAPGIPNLYTQYPAGAYHCDKSSRQSLYKTSDSKIKVTDNDFCIDIVHEWFGYKIELVKCVYTSNRWTFADDGSIRYRGQCLSTAHGSLELGATLTLEQCEDADHQKWFFEGTELKNKATGLCATAGYAFTQAVAFKTPANKKVLVVLNENTEDANFSITTNDGRIVKTVVPQGGIRTFEWLMANTVYGSITLQNDKKPRLFNVAAGLGLIAVATLTLGAFSSTRQAKINVPNTFSSNIHVVETAGLNLVQEINHEPLSSLDAIAKSNSYIVVDQSKEFQEIMGFGGAFTEAAAIQFMKLPEAKREELLKLYFDPETGSAYTFGRIPMNSCDFSPGTYSFDEVPNDKNLDHFDMTVAHDAEAIIPFIQGALKKQPNMKLFLSPWSPPAWMKYPNSNGVLDMLGSATPYGLQHRYRQTWALYFSKFIQAYKSHNISFWGVTPQNEPQQHAPWEACLYDDAYQADFIGHFLGPRLRRDHPEVKILMFDHNRGNVQMWAEAVYRHHQATEYIDGVAFHWYDNTRDLDGVQNHEHVNDTHNLHPDKFLLATESANCPGVGTGQVAWFRGQRYAHDIMADLNNWAVGWVDWNLILDHQGGPNKLGNACDAPIILNPEGTNFTVQPMYYFIKHFSQYIPPGSKRIDVSVHVQYEAPGEVQLANQFPGGCYHCDKSSRQIFVRTPDNKLQLQNTTYCLDVVHEQWLGDRIEMVHCMYTQHQWTFAANNSIMFNNQCLTARYGSLDNGGRLSIENCEPNASHQQWTFEDTELQNGMTGKCVTAGYAFAQAAAFKTPNNEIVLVVLNENTEDAHFVLNTGTSAVPSMVPAQGIRTFRWSAA</sequence>
<feature type="domain" description="Ricin B lectin" evidence="5">
    <location>
        <begin position="1112"/>
        <end position="1235"/>
    </location>
</feature>
<dbReference type="PRINTS" id="PR00843">
    <property type="entry name" value="GLHYDRLASE30"/>
</dbReference>
<dbReference type="InterPro" id="IPR017853">
    <property type="entry name" value="GH"/>
</dbReference>